<gene>
    <name evidence="2" type="ORF">Lokhon_00970</name>
</gene>
<keyword evidence="3" id="KW-1185">Reference proteome</keyword>
<feature type="region of interest" description="Disordered" evidence="1">
    <location>
        <begin position="1"/>
        <end position="42"/>
    </location>
</feature>
<accession>A0A017HEG8</accession>
<organism evidence="2 3">
    <name type="scientific">Limimaricola hongkongensis DSM 17492</name>
    <dbReference type="NCBI Taxonomy" id="1122180"/>
    <lineage>
        <taxon>Bacteria</taxon>
        <taxon>Pseudomonadati</taxon>
        <taxon>Pseudomonadota</taxon>
        <taxon>Alphaproteobacteria</taxon>
        <taxon>Rhodobacterales</taxon>
        <taxon>Paracoccaceae</taxon>
        <taxon>Limimaricola</taxon>
    </lineage>
</organism>
<protein>
    <submittedName>
        <fullName evidence="2">Uncharacterized protein</fullName>
    </submittedName>
</protein>
<reference evidence="2 3" key="1">
    <citation type="submission" date="2013-03" db="EMBL/GenBank/DDBJ databases">
        <authorList>
            <person name="Fiebig A."/>
            <person name="Goeker M."/>
            <person name="Klenk H.-P.P."/>
        </authorList>
    </citation>
    <scope>NUCLEOTIDE SEQUENCE [LARGE SCALE GENOMIC DNA]</scope>
    <source>
        <strain evidence="2 3">DSM 17492</strain>
    </source>
</reference>
<dbReference type="PATRIC" id="fig|1122180.6.peg.964"/>
<evidence type="ECO:0000313" key="3">
    <source>
        <dbReference type="Proteomes" id="UP000025047"/>
    </source>
</evidence>
<dbReference type="AlphaFoldDB" id="A0A017HEG8"/>
<dbReference type="EMBL" id="APGJ01000004">
    <property type="protein sequence ID" value="EYD72179.1"/>
    <property type="molecule type" value="Genomic_DNA"/>
</dbReference>
<name>A0A017HEG8_9RHOB</name>
<proteinExistence type="predicted"/>
<comment type="caution">
    <text evidence="2">The sequence shown here is derived from an EMBL/GenBank/DDBJ whole genome shotgun (WGS) entry which is preliminary data.</text>
</comment>
<evidence type="ECO:0000256" key="1">
    <source>
        <dbReference type="SAM" id="MobiDB-lite"/>
    </source>
</evidence>
<evidence type="ECO:0000313" key="2">
    <source>
        <dbReference type="EMBL" id="EYD72179.1"/>
    </source>
</evidence>
<sequence>MARSEARKEKEGPKRERGRRGRKGNVPAHERDYIARFRDENP</sequence>
<feature type="compositionally biased region" description="Basic and acidic residues" evidence="1">
    <location>
        <begin position="28"/>
        <end position="42"/>
    </location>
</feature>
<dbReference type="Proteomes" id="UP000025047">
    <property type="component" value="Unassembled WGS sequence"/>
</dbReference>
<feature type="compositionally biased region" description="Basic and acidic residues" evidence="1">
    <location>
        <begin position="1"/>
        <end position="15"/>
    </location>
</feature>
<dbReference type="HOGENOM" id="CLU_3253650_0_0_5"/>